<feature type="domain" description="NmrA-like" evidence="3">
    <location>
        <begin position="2"/>
        <end position="222"/>
    </location>
</feature>
<proteinExistence type="inferred from homology"/>
<comment type="caution">
    <text evidence="4">The sequence shown here is derived from an EMBL/GenBank/DDBJ whole genome shotgun (WGS) entry which is preliminary data.</text>
</comment>
<name>A0ABW5M2T8_9BACT</name>
<comment type="similarity">
    <text evidence="1">Belongs to the NmrA-type oxidoreductase family.</text>
</comment>
<evidence type="ECO:0000259" key="3">
    <source>
        <dbReference type="Pfam" id="PF05368"/>
    </source>
</evidence>
<organism evidence="4 5">
    <name type="scientific">Spirosoma soli</name>
    <dbReference type="NCBI Taxonomy" id="1770529"/>
    <lineage>
        <taxon>Bacteria</taxon>
        <taxon>Pseudomonadati</taxon>
        <taxon>Bacteroidota</taxon>
        <taxon>Cytophagia</taxon>
        <taxon>Cytophagales</taxon>
        <taxon>Cytophagaceae</taxon>
        <taxon>Spirosoma</taxon>
    </lineage>
</organism>
<evidence type="ECO:0000256" key="2">
    <source>
        <dbReference type="ARBA" id="ARBA00022857"/>
    </source>
</evidence>
<dbReference type="RefSeq" id="WP_381521032.1">
    <property type="nucleotide sequence ID" value="NZ_JBHULN010000003.1"/>
</dbReference>
<evidence type="ECO:0000313" key="5">
    <source>
        <dbReference type="Proteomes" id="UP001597469"/>
    </source>
</evidence>
<dbReference type="Proteomes" id="UP001597469">
    <property type="component" value="Unassembled WGS sequence"/>
</dbReference>
<evidence type="ECO:0000256" key="1">
    <source>
        <dbReference type="ARBA" id="ARBA00006328"/>
    </source>
</evidence>
<dbReference type="EMBL" id="JBHULN010000003">
    <property type="protein sequence ID" value="MFD2570396.1"/>
    <property type="molecule type" value="Genomic_DNA"/>
</dbReference>
<dbReference type="PANTHER" id="PTHR42748">
    <property type="entry name" value="NITROGEN METABOLITE REPRESSION PROTEIN NMRA FAMILY MEMBER"/>
    <property type="match status" value="1"/>
</dbReference>
<dbReference type="PANTHER" id="PTHR42748:SF7">
    <property type="entry name" value="NMRA LIKE REDOX SENSOR 1-RELATED"/>
    <property type="match status" value="1"/>
</dbReference>
<dbReference type="SUPFAM" id="SSF51735">
    <property type="entry name" value="NAD(P)-binding Rossmann-fold domains"/>
    <property type="match status" value="1"/>
</dbReference>
<dbReference type="InterPro" id="IPR036291">
    <property type="entry name" value="NAD(P)-bd_dom_sf"/>
</dbReference>
<gene>
    <name evidence="4" type="ORF">ACFSUS_07105</name>
</gene>
<dbReference type="InterPro" id="IPR008030">
    <property type="entry name" value="NmrA-like"/>
</dbReference>
<dbReference type="Gene3D" id="3.40.50.720">
    <property type="entry name" value="NAD(P)-binding Rossmann-like Domain"/>
    <property type="match status" value="1"/>
</dbReference>
<evidence type="ECO:0000313" key="4">
    <source>
        <dbReference type="EMBL" id="MFD2570396.1"/>
    </source>
</evidence>
<keyword evidence="5" id="KW-1185">Reference proteome</keyword>
<protein>
    <submittedName>
        <fullName evidence="4">SDR family oxidoreductase</fullName>
    </submittedName>
</protein>
<sequence>MSSIAIIGATGMLGQPVTQAFLKANRDATNFSVRIIARHVAKADVMFPGAEVVEGDMRDRASLVNGLQGMDAVYLNLSVAQTEKQSDFHTESQGLVNLIQAAHEAGVQRIGYLSSIIMRYQGTNGYRWWVFNVKQAAVKLIKESGIPYSLFYPSCFMDSLAQTQRAGRFILLVGRSEVRPWYVAGEDYGRQVVEAFRLAQPGQHQEYVIQGPEAMTQHEAAQRFVTAYKKEKLSVLTTPSWLMQLGRPFSTQADYGWHITEALNKYPETFEAKRTWADLGKPQMTIEQFALGK</sequence>
<reference evidence="5" key="1">
    <citation type="journal article" date="2019" name="Int. J. Syst. Evol. Microbiol.">
        <title>The Global Catalogue of Microorganisms (GCM) 10K type strain sequencing project: providing services to taxonomists for standard genome sequencing and annotation.</title>
        <authorList>
            <consortium name="The Broad Institute Genomics Platform"/>
            <consortium name="The Broad Institute Genome Sequencing Center for Infectious Disease"/>
            <person name="Wu L."/>
            <person name="Ma J."/>
        </authorList>
    </citation>
    <scope>NUCLEOTIDE SEQUENCE [LARGE SCALE GENOMIC DNA]</scope>
    <source>
        <strain evidence="5">KCTC 42805</strain>
    </source>
</reference>
<dbReference type="InterPro" id="IPR051164">
    <property type="entry name" value="NmrA-like_oxidored"/>
</dbReference>
<dbReference type="Pfam" id="PF05368">
    <property type="entry name" value="NmrA"/>
    <property type="match status" value="1"/>
</dbReference>
<keyword evidence="2" id="KW-0521">NADP</keyword>
<accession>A0ABW5M2T8</accession>